<reference evidence="2 3" key="1">
    <citation type="journal article" date="2020" name="Microbiol. Resour. Announc.">
        <title>Draft Genome Sequence of a Cladosporium Species Isolated from the Mesophotic Ascidian Didemnum maculosum.</title>
        <authorList>
            <person name="Gioti A."/>
            <person name="Siaperas R."/>
            <person name="Nikolaivits E."/>
            <person name="Le Goff G."/>
            <person name="Ouazzani J."/>
            <person name="Kotoulas G."/>
            <person name="Topakas E."/>
        </authorList>
    </citation>
    <scope>NUCLEOTIDE SEQUENCE [LARGE SCALE GENOMIC DNA]</scope>
    <source>
        <strain evidence="2 3">TM138-S3</strain>
    </source>
</reference>
<dbReference type="GeneID" id="96009606"/>
<feature type="compositionally biased region" description="Acidic residues" evidence="1">
    <location>
        <begin position="178"/>
        <end position="189"/>
    </location>
</feature>
<organism evidence="2 3">
    <name type="scientific">Cladosporium halotolerans</name>
    <dbReference type="NCBI Taxonomy" id="1052096"/>
    <lineage>
        <taxon>Eukaryota</taxon>
        <taxon>Fungi</taxon>
        <taxon>Dikarya</taxon>
        <taxon>Ascomycota</taxon>
        <taxon>Pezizomycotina</taxon>
        <taxon>Dothideomycetes</taxon>
        <taxon>Dothideomycetidae</taxon>
        <taxon>Cladosporiales</taxon>
        <taxon>Cladosporiaceae</taxon>
        <taxon>Cladosporium</taxon>
    </lineage>
</organism>
<protein>
    <submittedName>
        <fullName evidence="2">Uncharacterized protein</fullName>
    </submittedName>
</protein>
<sequence length="530" mass="57104">MAKPKQFARPSKAPKAKAVEPRTPDEYQDAADKEEETGGKWRAGDPAKSGRAFLRALDIYDRGLKKFPANFDLAYNKARLELEVSQSPAIVEKVGLDLQALLRQTLDSHRLALGLDAENVDVRFNASQVMTSLAEVISEDEEGEDEEAVALLHESLEMLEGCLARQEMAIEQQKADFPEDGEEAEEEEGGVPVEGEGKEEAKEEGGEKAEAEAEDEGDGKEEQSAIIMNPVTPNDLLDTVHASLSALTTLIPLVGESALGNLGDMAHAFTDNKAPNYIALMSEDEQDAARLEVGLARASFIAAYADAQYSARLIELQTYVERLQAFDLPNKDADAHALTTEAQARAELVLSAFDQLEDASKFPASDCWKQLSITQDRLTKASKLTTEDAKERKAEIFESKGDAELLRYRLATMSGSTLSESVRNSGLTLLSNAFKFYKGAADHAKVLGDEEIAEKAKGRMAVIHVVAKMTSEQSAGAAGGSSSSSSASGNVSIPGPPPKGVDLMEAMNECMDDGLMDLAGAERVLEGLSK</sequence>
<dbReference type="EMBL" id="JAAQHG020000029">
    <property type="protein sequence ID" value="KAL1584094.1"/>
    <property type="molecule type" value="Genomic_DNA"/>
</dbReference>
<feature type="region of interest" description="Disordered" evidence="1">
    <location>
        <begin position="175"/>
        <end position="222"/>
    </location>
</feature>
<gene>
    <name evidence="2" type="ORF">WHR41_08164</name>
</gene>
<accession>A0AB34KG77</accession>
<dbReference type="AlphaFoldDB" id="A0AB34KG77"/>
<dbReference type="RefSeq" id="XP_069227200.1">
    <property type="nucleotide sequence ID" value="XM_069376768.1"/>
</dbReference>
<feature type="compositionally biased region" description="Basic and acidic residues" evidence="1">
    <location>
        <begin position="195"/>
        <end position="211"/>
    </location>
</feature>
<feature type="compositionally biased region" description="Low complexity" evidence="1">
    <location>
        <begin position="474"/>
        <end position="489"/>
    </location>
</feature>
<proteinExistence type="predicted"/>
<keyword evidence="3" id="KW-1185">Reference proteome</keyword>
<feature type="region of interest" description="Disordered" evidence="1">
    <location>
        <begin position="1"/>
        <end position="47"/>
    </location>
</feature>
<evidence type="ECO:0000313" key="3">
    <source>
        <dbReference type="Proteomes" id="UP000803884"/>
    </source>
</evidence>
<name>A0AB34KG77_9PEZI</name>
<comment type="caution">
    <text evidence="2">The sequence shown here is derived from an EMBL/GenBank/DDBJ whole genome shotgun (WGS) entry which is preliminary data.</text>
</comment>
<feature type="compositionally biased region" description="Acidic residues" evidence="1">
    <location>
        <begin position="26"/>
        <end position="35"/>
    </location>
</feature>
<dbReference type="Proteomes" id="UP000803884">
    <property type="component" value="Unassembled WGS sequence"/>
</dbReference>
<evidence type="ECO:0000313" key="2">
    <source>
        <dbReference type="EMBL" id="KAL1584094.1"/>
    </source>
</evidence>
<evidence type="ECO:0000256" key="1">
    <source>
        <dbReference type="SAM" id="MobiDB-lite"/>
    </source>
</evidence>
<feature type="region of interest" description="Disordered" evidence="1">
    <location>
        <begin position="473"/>
        <end position="500"/>
    </location>
</feature>
<feature type="compositionally biased region" description="Basic and acidic residues" evidence="1">
    <location>
        <begin position="36"/>
        <end position="45"/>
    </location>
</feature>